<protein>
    <recommendedName>
        <fullName evidence="4">DUF1176 domain-containing protein</fullName>
    </recommendedName>
</protein>
<name>A0A1Z9YWZ5_9GAMM</name>
<dbReference type="OrthoDB" id="9820312at2"/>
<feature type="signal peptide" evidence="1">
    <location>
        <begin position="1"/>
        <end position="20"/>
    </location>
</feature>
<proteinExistence type="predicted"/>
<dbReference type="AlphaFoldDB" id="A0A1Z9YWZ5"/>
<accession>A0A1Z9YWZ5</accession>
<reference evidence="2 3" key="1">
    <citation type="submission" date="2017-05" db="EMBL/GenBank/DDBJ databases">
        <title>Acinetobacter populi ANC 5415 (= PBJ7), whole genome shotgun sequencing project.</title>
        <authorList>
            <person name="Nemec A."/>
            <person name="Radolfova-Krizova L."/>
        </authorList>
    </citation>
    <scope>NUCLEOTIDE SEQUENCE [LARGE SCALE GENOMIC DNA]</scope>
    <source>
        <strain evidence="2 3">PBJ7</strain>
    </source>
</reference>
<evidence type="ECO:0000256" key="1">
    <source>
        <dbReference type="SAM" id="SignalP"/>
    </source>
</evidence>
<keyword evidence="1" id="KW-0732">Signal</keyword>
<evidence type="ECO:0008006" key="4">
    <source>
        <dbReference type="Google" id="ProtNLM"/>
    </source>
</evidence>
<organism evidence="2 3">
    <name type="scientific">Acinetobacter populi</name>
    <dbReference type="NCBI Taxonomy" id="1582270"/>
    <lineage>
        <taxon>Bacteria</taxon>
        <taxon>Pseudomonadati</taxon>
        <taxon>Pseudomonadota</taxon>
        <taxon>Gammaproteobacteria</taxon>
        <taxon>Moraxellales</taxon>
        <taxon>Moraxellaceae</taxon>
        <taxon>Acinetobacter</taxon>
    </lineage>
</organism>
<evidence type="ECO:0000313" key="3">
    <source>
        <dbReference type="Proteomes" id="UP000196536"/>
    </source>
</evidence>
<dbReference type="RefSeq" id="WP_087621080.1">
    <property type="nucleotide sequence ID" value="NZ_NEXX01000004.1"/>
</dbReference>
<feature type="chain" id="PRO_5013052423" description="DUF1176 domain-containing protein" evidence="1">
    <location>
        <begin position="21"/>
        <end position="261"/>
    </location>
</feature>
<sequence length="261" mass="30238">MQKFILVFMWICCAVVYANAAQPMQIQTPYQNCSDAVAQKILTQLKSSYAFKQKEKDCLIIDGHKALFAVALPIEQNQPDSPYLLRIYLFDYTAPKQLTMLQKQDTLYSSYQDFEGIFFDLVHFSTLTNKHVIGLRHQWSNYKPQTNSGDEYLELIELQPNAKLRFVLNDLPTKSHYYSRGECPTTQAKWGANIHSVIVLGTREQHGLQDLIFKQTYTHNEAHQSTGCKQQKGTQQFKFTLPFDGQKYQYDPDEIMQIDVI</sequence>
<evidence type="ECO:0000313" key="2">
    <source>
        <dbReference type="EMBL" id="OUY06725.1"/>
    </source>
</evidence>
<gene>
    <name evidence="2" type="ORF">CAP51_12415</name>
</gene>
<dbReference type="Proteomes" id="UP000196536">
    <property type="component" value="Unassembled WGS sequence"/>
</dbReference>
<keyword evidence="3" id="KW-1185">Reference proteome</keyword>
<dbReference type="EMBL" id="NEXX01000004">
    <property type="protein sequence ID" value="OUY06725.1"/>
    <property type="molecule type" value="Genomic_DNA"/>
</dbReference>
<comment type="caution">
    <text evidence="2">The sequence shown here is derived from an EMBL/GenBank/DDBJ whole genome shotgun (WGS) entry which is preliminary data.</text>
</comment>